<gene>
    <name evidence="6" type="ORF">TCE0_024f07651</name>
</gene>
<dbReference type="Gene3D" id="1.20.920.10">
    <property type="entry name" value="Bromodomain-like"/>
    <property type="match status" value="1"/>
</dbReference>
<dbReference type="GO" id="GO:0035267">
    <property type="term" value="C:NuA4 histone acetyltransferase complex"/>
    <property type="evidence" value="ECO:0007669"/>
    <property type="project" value="TreeGrafter"/>
</dbReference>
<feature type="region of interest" description="Disordered" evidence="4">
    <location>
        <begin position="153"/>
        <end position="174"/>
    </location>
</feature>
<dbReference type="PANTHER" id="PTHR15398">
    <property type="entry name" value="BROMODOMAIN-CONTAINING PROTEIN 8"/>
    <property type="match status" value="1"/>
</dbReference>
<dbReference type="SUPFAM" id="SSF47370">
    <property type="entry name" value="Bromodomain"/>
    <property type="match status" value="1"/>
</dbReference>
<dbReference type="PANTHER" id="PTHR15398:SF4">
    <property type="entry name" value="BROMODOMAIN-CONTAINING PROTEIN 8 ISOFORM X1"/>
    <property type="match status" value="1"/>
</dbReference>
<proteinExistence type="predicted"/>
<dbReference type="EMBL" id="DF933820">
    <property type="protein sequence ID" value="GAM37599.1"/>
    <property type="molecule type" value="Genomic_DNA"/>
</dbReference>
<dbReference type="GO" id="GO:0006325">
    <property type="term" value="P:chromatin organization"/>
    <property type="evidence" value="ECO:0007669"/>
    <property type="project" value="UniProtKB-ARBA"/>
</dbReference>
<dbReference type="InterPro" id="IPR001487">
    <property type="entry name" value="Bromodomain"/>
</dbReference>
<evidence type="ECO:0000256" key="3">
    <source>
        <dbReference type="SAM" id="Coils"/>
    </source>
</evidence>
<keyword evidence="1 2" id="KW-0103">Bromodomain</keyword>
<feature type="compositionally biased region" description="Pro residues" evidence="4">
    <location>
        <begin position="290"/>
        <end position="302"/>
    </location>
</feature>
<feature type="compositionally biased region" description="Pro residues" evidence="4">
    <location>
        <begin position="261"/>
        <end position="276"/>
    </location>
</feature>
<feature type="compositionally biased region" description="Polar residues" evidence="4">
    <location>
        <begin position="361"/>
        <end position="379"/>
    </location>
</feature>
<protein>
    <recommendedName>
        <fullName evidence="5">Bromo domain-containing protein</fullName>
    </recommendedName>
</protein>
<dbReference type="InterPro" id="IPR036427">
    <property type="entry name" value="Bromodomain-like_sf"/>
</dbReference>
<evidence type="ECO:0000313" key="6">
    <source>
        <dbReference type="EMBL" id="GAM37599.1"/>
    </source>
</evidence>
<feature type="compositionally biased region" description="Polar residues" evidence="4">
    <location>
        <begin position="833"/>
        <end position="842"/>
    </location>
</feature>
<keyword evidence="7" id="KW-1185">Reference proteome</keyword>
<dbReference type="Proteomes" id="UP000053095">
    <property type="component" value="Unassembled WGS sequence"/>
</dbReference>
<evidence type="ECO:0000313" key="7">
    <source>
        <dbReference type="Proteomes" id="UP000053095"/>
    </source>
</evidence>
<feature type="compositionally biased region" description="Low complexity" evidence="4">
    <location>
        <begin position="576"/>
        <end position="606"/>
    </location>
</feature>
<keyword evidence="3" id="KW-0175">Coiled coil</keyword>
<accession>A0A6V8HBE9</accession>
<dbReference type="PROSITE" id="PS50014">
    <property type="entry name" value="BROMODOMAIN_2"/>
    <property type="match status" value="1"/>
</dbReference>
<feature type="domain" description="Bromo" evidence="5">
    <location>
        <begin position="708"/>
        <end position="819"/>
    </location>
</feature>
<dbReference type="Pfam" id="PF00439">
    <property type="entry name" value="Bromodomain"/>
    <property type="match status" value="1"/>
</dbReference>
<feature type="compositionally biased region" description="Pro residues" evidence="4">
    <location>
        <begin position="330"/>
        <end position="343"/>
    </location>
</feature>
<evidence type="ECO:0000259" key="5">
    <source>
        <dbReference type="PROSITE" id="PS50014"/>
    </source>
</evidence>
<name>A0A6V8HBE9_TALPI</name>
<organism evidence="6 7">
    <name type="scientific">Talaromyces pinophilus</name>
    <name type="common">Penicillium pinophilum</name>
    <dbReference type="NCBI Taxonomy" id="128442"/>
    <lineage>
        <taxon>Eukaryota</taxon>
        <taxon>Fungi</taxon>
        <taxon>Dikarya</taxon>
        <taxon>Ascomycota</taxon>
        <taxon>Pezizomycotina</taxon>
        <taxon>Eurotiomycetes</taxon>
        <taxon>Eurotiomycetidae</taxon>
        <taxon>Eurotiales</taxon>
        <taxon>Trichocomaceae</taxon>
        <taxon>Talaromyces</taxon>
        <taxon>Talaromyces sect. Talaromyces</taxon>
    </lineage>
</organism>
<feature type="region of interest" description="Disordered" evidence="4">
    <location>
        <begin position="871"/>
        <end position="905"/>
    </location>
</feature>
<sequence length="905" mass="97072">MPPLSAYTPFESLLFFQCLASLNPSPANFAAISDTLRENRFIKEDDAFDTNRLTPQALEELYTTLLQEGIDDSLDNNGLQDGGNTNSKKRKIISGAGASQSHAAIIPELVSQLYARYKDRVTKEIREEEKRYRDISQEIERLQKDALQELAVPAAPEQKAPAGLTGAPTEQASDKMDLDIKEDAKLVENAAPTVAKIPEQAQADVQVRPPVPPEQKPAPAPPVATTPLSPKPELAPPTPNLSKQPAPAPPVSLPRGAPQQLQPPQPPQSPKIPTPQPQQLLSKQATSAGPKPPPVTTTPPIRPAVNGKPPTLAPQPLAKPQLSPNIQVKVPPPPQPQRQPQPPSRGAANRNQPNLPPGSTIVFQAQQGPSQPATPTPQRQVHPGDPGFGRGTPVAVGSPAFPQLPPGQQQFQQWVPHPQAGVFPATPHAPPPYNNQPMLPKQGTFVPHDSTGKPVPIASQTHGPATPGPFPHPMQTPMAQMHPQTTPFTATPSFSGMKQRPHRPSMDTAGSLTPWKRTPNLHINIPETPGSPPRPRPEDVSPISERAPSPIEPSIKEPQKKRGRGRKQSVPADTEAVAAKAENLAATSGTRRAGSTASTRSRARSVASRDEESATELATAQRIKHEAPPTPAGVAEDVEAETRAGTRRKGAPGEEAQGKTRGKRKRGASEALEADTIQPTPSRGVSSQLVYCTRNFTRTGAPIMNDVAAHKHASIFAKPLTERDAPGYKDLIYRPQDLKSIRGALSQGNRAVAAATEAAAAEGESPMPSGTPSKNTAWLAKTPELIPPKAIVNSSQLEKELIRMFANAIMFNPAPDVERGFGRSFRMIRPDQSAATTRSSSHPWDLDEGGISRDTREMCDDVEKAVTKWRAAERTTTTDEAANKSMLSLRGSSGDSNADAMDENK</sequence>
<feature type="coiled-coil region" evidence="3">
    <location>
        <begin position="118"/>
        <end position="145"/>
    </location>
</feature>
<evidence type="ECO:0000256" key="1">
    <source>
        <dbReference type="ARBA" id="ARBA00023117"/>
    </source>
</evidence>
<feature type="region of interest" description="Disordered" evidence="4">
    <location>
        <begin position="208"/>
        <end position="400"/>
    </location>
</feature>
<evidence type="ECO:0000256" key="2">
    <source>
        <dbReference type="PROSITE-ProRule" id="PRU00035"/>
    </source>
</evidence>
<comment type="caution">
    <text evidence="6">The sequence shown here is derived from an EMBL/GenBank/DDBJ whole genome shotgun (WGS) entry which is preliminary data.</text>
</comment>
<feature type="compositionally biased region" description="Pro residues" evidence="4">
    <location>
        <begin position="209"/>
        <end position="239"/>
    </location>
</feature>
<dbReference type="AlphaFoldDB" id="A0A6V8HBE9"/>
<evidence type="ECO:0000256" key="4">
    <source>
        <dbReference type="SAM" id="MobiDB-lite"/>
    </source>
</evidence>
<reference evidence="7" key="1">
    <citation type="journal article" date="2015" name="Genome Announc.">
        <title>Draft genome sequence of Talaromyces cellulolyticus strain Y-94, a source of lignocellulosic biomass-degrading enzymes.</title>
        <authorList>
            <person name="Fujii T."/>
            <person name="Koike H."/>
            <person name="Sawayama S."/>
            <person name="Yano S."/>
            <person name="Inoue H."/>
        </authorList>
    </citation>
    <scope>NUCLEOTIDE SEQUENCE [LARGE SCALE GENOMIC DNA]</scope>
    <source>
        <strain evidence="7">Y-94</strain>
    </source>
</reference>
<feature type="region of interest" description="Disordered" evidence="4">
    <location>
        <begin position="493"/>
        <end position="673"/>
    </location>
</feature>
<feature type="region of interest" description="Disordered" evidence="4">
    <location>
        <begin position="832"/>
        <end position="852"/>
    </location>
</feature>